<dbReference type="GO" id="GO:0004386">
    <property type="term" value="F:helicase activity"/>
    <property type="evidence" value="ECO:0007669"/>
    <property type="project" value="UniProtKB-KW"/>
</dbReference>
<dbReference type="InterPro" id="IPR011113">
    <property type="entry name" value="Rho_RNA-bd"/>
</dbReference>
<evidence type="ECO:0000256" key="7">
    <source>
        <dbReference type="SAM" id="MobiDB-lite"/>
    </source>
</evidence>
<dbReference type="SUPFAM" id="SSF50249">
    <property type="entry name" value="Nucleic acid-binding proteins"/>
    <property type="match status" value="1"/>
</dbReference>
<feature type="compositionally biased region" description="Polar residues" evidence="7">
    <location>
        <begin position="82"/>
        <end position="98"/>
    </location>
</feature>
<dbReference type="PROSITE" id="PS51856">
    <property type="entry name" value="RHO_RNA_BD"/>
    <property type="match status" value="1"/>
</dbReference>
<evidence type="ECO:0000256" key="6">
    <source>
        <dbReference type="ARBA" id="ARBA00023163"/>
    </source>
</evidence>
<dbReference type="SMART" id="SM00382">
    <property type="entry name" value="AAA"/>
    <property type="match status" value="1"/>
</dbReference>
<dbReference type="HAMAP" id="MF_01884">
    <property type="entry name" value="Rho"/>
    <property type="match status" value="1"/>
</dbReference>
<keyword evidence="1" id="KW-0806">Transcription termination</keyword>
<dbReference type="InterPro" id="IPR000194">
    <property type="entry name" value="ATPase_F1/V1/A1_a/bsu_nucl-bd"/>
</dbReference>
<dbReference type="GO" id="GO:0008186">
    <property type="term" value="F:ATP-dependent activity, acting on RNA"/>
    <property type="evidence" value="ECO:0007669"/>
    <property type="project" value="InterPro"/>
</dbReference>
<name>A0A6J7FHI2_9ZZZZ</name>
<dbReference type="InterPro" id="IPR003593">
    <property type="entry name" value="AAA+_ATPase"/>
</dbReference>
<evidence type="ECO:0000256" key="5">
    <source>
        <dbReference type="ARBA" id="ARBA00023015"/>
    </source>
</evidence>
<protein>
    <submittedName>
        <fullName evidence="9">Unannotated protein</fullName>
    </submittedName>
</protein>
<feature type="compositionally biased region" description="Polar residues" evidence="7">
    <location>
        <begin position="131"/>
        <end position="140"/>
    </location>
</feature>
<dbReference type="EMBL" id="CAFBMB010000026">
    <property type="protein sequence ID" value="CAB4892955.1"/>
    <property type="molecule type" value="Genomic_DNA"/>
</dbReference>
<dbReference type="InterPro" id="IPR027417">
    <property type="entry name" value="P-loop_NTPase"/>
</dbReference>
<dbReference type="Pfam" id="PF00006">
    <property type="entry name" value="ATP-synt_ab"/>
    <property type="match status" value="1"/>
</dbReference>
<dbReference type="Gene3D" id="2.40.50.140">
    <property type="entry name" value="Nucleic acid-binding proteins"/>
    <property type="match status" value="1"/>
</dbReference>
<dbReference type="GO" id="GO:0006353">
    <property type="term" value="P:DNA-templated transcription termination"/>
    <property type="evidence" value="ECO:0007669"/>
    <property type="project" value="UniProtKB-KW"/>
</dbReference>
<dbReference type="InterPro" id="IPR012340">
    <property type="entry name" value="NA-bd_OB-fold"/>
</dbReference>
<keyword evidence="4" id="KW-0694">RNA-binding</keyword>
<dbReference type="NCBIfam" id="NF006886">
    <property type="entry name" value="PRK09376.1"/>
    <property type="match status" value="1"/>
</dbReference>
<dbReference type="InterPro" id="IPR011129">
    <property type="entry name" value="CSD"/>
</dbReference>
<dbReference type="Gene3D" id="3.40.50.300">
    <property type="entry name" value="P-loop containing nucleotide triphosphate hydrolases"/>
    <property type="match status" value="1"/>
</dbReference>
<keyword evidence="3" id="KW-0547">Nucleotide-binding</keyword>
<dbReference type="SMART" id="SM00357">
    <property type="entry name" value="CSP"/>
    <property type="match status" value="1"/>
</dbReference>
<feature type="compositionally biased region" description="Polar residues" evidence="7">
    <location>
        <begin position="1"/>
        <end position="12"/>
    </location>
</feature>
<keyword evidence="2" id="KW-0378">Hydrolase</keyword>
<keyword evidence="6" id="KW-0804">Transcription</keyword>
<sequence length="562" mass="59961">MSDTTDNTNADSSAPAEKATEEKAPRRRAPRRATTTEPLATAEAVSASAHVSGGDTGLNAGEADGAEAPRRGRGRAKKTEVDTPNSSTDGSSSNDQATSDAGPAESSEPSSSDRPSRARSRSRSRSGSSNGGNTSSQNGETDGDGDAMSADRSHRNRQRDRRRGRVSSEEIEPEILEDDVLLPIGGILDVLENYAFVRTAGYLPGATDVYVSLGQVKKYNLRRGDAIIGSIKQPREGENFGRQKFNALVRIDSINGQSIEEAATRVDFAALTPLYPQDRLRMETVPAQLTTRIIDVVSPVGKGQRGLVVGGPKSGKSHVLLQMADAVSTNNPEVHLMVVLVDARPEEVTEAERTVKGEVIASTFDRPAEDHTMVAELAVERAKRLVELGQDVVILLDSLTRLGRAFAVSAPTSGRAAGLAAEGGALYPAKKFFGAARNIENGGSLTIIASALTETGSAADEAILDEFEDNSNWELRLSRVIADERVFPAVDVSASSTRREELVMGSDEVTVMSRLRRGLALKTQREALDYVLAKLGESATNVEFLMQVQRDSSLDGTANSVN</sequence>
<evidence type="ECO:0000313" key="9">
    <source>
        <dbReference type="EMBL" id="CAB4892955.1"/>
    </source>
</evidence>
<dbReference type="Pfam" id="PF07497">
    <property type="entry name" value="Rho_RNA_bind"/>
    <property type="match status" value="1"/>
</dbReference>
<dbReference type="InterPro" id="IPR004665">
    <property type="entry name" value="Term_rho"/>
</dbReference>
<keyword evidence="3" id="KW-0067">ATP-binding</keyword>
<dbReference type="GO" id="GO:0016787">
    <property type="term" value="F:hydrolase activity"/>
    <property type="evidence" value="ECO:0007669"/>
    <property type="project" value="UniProtKB-KW"/>
</dbReference>
<feature type="region of interest" description="Disordered" evidence="7">
    <location>
        <begin position="1"/>
        <end position="169"/>
    </location>
</feature>
<dbReference type="AlphaFoldDB" id="A0A6J7FHI2"/>
<feature type="domain" description="Rho RNA-BD" evidence="8">
    <location>
        <begin position="181"/>
        <end position="258"/>
    </location>
</feature>
<organism evidence="9">
    <name type="scientific">freshwater metagenome</name>
    <dbReference type="NCBI Taxonomy" id="449393"/>
    <lineage>
        <taxon>unclassified sequences</taxon>
        <taxon>metagenomes</taxon>
        <taxon>ecological metagenomes</taxon>
    </lineage>
</organism>
<dbReference type="GO" id="GO:0003723">
    <property type="term" value="F:RNA binding"/>
    <property type="evidence" value="ECO:0007669"/>
    <property type="project" value="UniProtKB-KW"/>
</dbReference>
<dbReference type="GO" id="GO:0005524">
    <property type="term" value="F:ATP binding"/>
    <property type="evidence" value="ECO:0007669"/>
    <property type="project" value="InterPro"/>
</dbReference>
<proteinExistence type="inferred from homology"/>
<evidence type="ECO:0000256" key="4">
    <source>
        <dbReference type="ARBA" id="ARBA00022884"/>
    </source>
</evidence>
<evidence type="ECO:0000259" key="8">
    <source>
        <dbReference type="PROSITE" id="PS51856"/>
    </source>
</evidence>
<feature type="compositionally biased region" description="Basic residues" evidence="7">
    <location>
        <begin position="154"/>
        <end position="165"/>
    </location>
</feature>
<dbReference type="PANTHER" id="PTHR46425:SF1">
    <property type="entry name" value="TRANSCRIPTION TERMINATION FACTOR RHO"/>
    <property type="match status" value="1"/>
</dbReference>
<accession>A0A6J7FHI2</accession>
<feature type="compositionally biased region" description="Low complexity" evidence="7">
    <location>
        <begin position="99"/>
        <end position="113"/>
    </location>
</feature>
<dbReference type="SUPFAM" id="SSF52540">
    <property type="entry name" value="P-loop containing nucleoside triphosphate hydrolases"/>
    <property type="match status" value="1"/>
</dbReference>
<feature type="compositionally biased region" description="Low complexity" evidence="7">
    <location>
        <begin position="32"/>
        <end position="44"/>
    </location>
</feature>
<dbReference type="PANTHER" id="PTHR46425">
    <property type="entry name" value="TRANSCRIPTION TERMINATION FACTOR RHO"/>
    <property type="match status" value="1"/>
</dbReference>
<evidence type="ECO:0000256" key="2">
    <source>
        <dbReference type="ARBA" id="ARBA00022801"/>
    </source>
</evidence>
<gene>
    <name evidence="9" type="ORF">UFOPK3516_00520</name>
</gene>
<keyword evidence="3" id="KW-0347">Helicase</keyword>
<evidence type="ECO:0000256" key="3">
    <source>
        <dbReference type="ARBA" id="ARBA00022806"/>
    </source>
</evidence>
<reference evidence="9" key="1">
    <citation type="submission" date="2020-05" db="EMBL/GenBank/DDBJ databases">
        <authorList>
            <person name="Chiriac C."/>
            <person name="Salcher M."/>
            <person name="Ghai R."/>
            <person name="Kavagutti S V."/>
        </authorList>
    </citation>
    <scope>NUCLEOTIDE SEQUENCE</scope>
</reference>
<evidence type="ECO:0000256" key="1">
    <source>
        <dbReference type="ARBA" id="ARBA00022472"/>
    </source>
</evidence>
<keyword evidence="5" id="KW-0805">Transcription regulation</keyword>